<dbReference type="GO" id="GO:0005737">
    <property type="term" value="C:cytoplasm"/>
    <property type="evidence" value="ECO:0007669"/>
    <property type="project" value="TreeGrafter"/>
</dbReference>
<evidence type="ECO:0000313" key="1">
    <source>
        <dbReference type="EMBL" id="KAI0298775.1"/>
    </source>
</evidence>
<keyword evidence="2" id="KW-1185">Reference proteome</keyword>
<name>A0AAD4M3B9_9AGAM</name>
<dbReference type="PANTHER" id="PTHR48079">
    <property type="entry name" value="PROTEIN YEEZ"/>
    <property type="match status" value="1"/>
</dbReference>
<dbReference type="PANTHER" id="PTHR48079:SF6">
    <property type="entry name" value="NAD(P)-BINDING DOMAIN-CONTAINING PROTEIN-RELATED"/>
    <property type="match status" value="1"/>
</dbReference>
<sequence length="323" mass="35016">MATTVFFLGATGYIGGPVLAELSKAHPTTTFIALVRRPESIALVTSFGPNFIEQQAREADVVINTANSDNLQLATAILTGQRKRVEVDGKPRGAFVHTSGAAIFLDPESEGAYDPQGRIWNDGNPADIRALTPNLLHGDVDVPIMQASETGYVESHIICPGGVVGVPRGPAQAGSMFFKFLIQLATERKRSCYFGEGTNTLYLADVNDLIDLFLLVFDRVVSGADKDSSPYERYYIGAINPVSFKEIMTAVGEELASRKVLEDGTAASIRYQDVSDPLLRLWGQTQRLEPTRGKSIGWNPKPVDIRASLSESVDAVLNPTQSK</sequence>
<evidence type="ECO:0000313" key="2">
    <source>
        <dbReference type="Proteomes" id="UP001203297"/>
    </source>
</evidence>
<dbReference type="AlphaFoldDB" id="A0AAD4M3B9"/>
<protein>
    <recommendedName>
        <fullName evidence="3">NmrA-like domain-containing protein</fullName>
    </recommendedName>
</protein>
<comment type="caution">
    <text evidence="1">The sequence shown here is derived from an EMBL/GenBank/DDBJ whole genome shotgun (WGS) entry which is preliminary data.</text>
</comment>
<gene>
    <name evidence="1" type="ORF">B0F90DRAFT_1730949</name>
</gene>
<dbReference type="EMBL" id="WTXG01000026">
    <property type="protein sequence ID" value="KAI0298775.1"/>
    <property type="molecule type" value="Genomic_DNA"/>
</dbReference>
<evidence type="ECO:0008006" key="3">
    <source>
        <dbReference type="Google" id="ProtNLM"/>
    </source>
</evidence>
<dbReference type="InterPro" id="IPR051783">
    <property type="entry name" value="NAD(P)-dependent_oxidoreduct"/>
</dbReference>
<dbReference type="SUPFAM" id="SSF51735">
    <property type="entry name" value="NAD(P)-binding Rossmann-fold domains"/>
    <property type="match status" value="1"/>
</dbReference>
<proteinExistence type="predicted"/>
<dbReference type="Gene3D" id="3.40.50.720">
    <property type="entry name" value="NAD(P)-binding Rossmann-like Domain"/>
    <property type="match status" value="1"/>
</dbReference>
<reference evidence="1" key="1">
    <citation type="journal article" date="2022" name="New Phytol.">
        <title>Evolutionary transition to the ectomycorrhizal habit in the genomes of a hyperdiverse lineage of mushroom-forming fungi.</title>
        <authorList>
            <person name="Looney B."/>
            <person name="Miyauchi S."/>
            <person name="Morin E."/>
            <person name="Drula E."/>
            <person name="Courty P.E."/>
            <person name="Kohler A."/>
            <person name="Kuo A."/>
            <person name="LaButti K."/>
            <person name="Pangilinan J."/>
            <person name="Lipzen A."/>
            <person name="Riley R."/>
            <person name="Andreopoulos W."/>
            <person name="He G."/>
            <person name="Johnson J."/>
            <person name="Nolan M."/>
            <person name="Tritt A."/>
            <person name="Barry K.W."/>
            <person name="Grigoriev I.V."/>
            <person name="Nagy L.G."/>
            <person name="Hibbett D."/>
            <person name="Henrissat B."/>
            <person name="Matheny P.B."/>
            <person name="Labbe J."/>
            <person name="Martin F.M."/>
        </authorList>
    </citation>
    <scope>NUCLEOTIDE SEQUENCE</scope>
    <source>
        <strain evidence="1">BPL690</strain>
    </source>
</reference>
<dbReference type="GO" id="GO:0004029">
    <property type="term" value="F:aldehyde dehydrogenase (NAD+) activity"/>
    <property type="evidence" value="ECO:0007669"/>
    <property type="project" value="TreeGrafter"/>
</dbReference>
<accession>A0AAD4M3B9</accession>
<dbReference type="Proteomes" id="UP001203297">
    <property type="component" value="Unassembled WGS sequence"/>
</dbReference>
<organism evidence="1 2">
    <name type="scientific">Multifurca ochricompacta</name>
    <dbReference type="NCBI Taxonomy" id="376703"/>
    <lineage>
        <taxon>Eukaryota</taxon>
        <taxon>Fungi</taxon>
        <taxon>Dikarya</taxon>
        <taxon>Basidiomycota</taxon>
        <taxon>Agaricomycotina</taxon>
        <taxon>Agaricomycetes</taxon>
        <taxon>Russulales</taxon>
        <taxon>Russulaceae</taxon>
        <taxon>Multifurca</taxon>
    </lineage>
</organism>
<dbReference type="InterPro" id="IPR036291">
    <property type="entry name" value="NAD(P)-bd_dom_sf"/>
</dbReference>